<dbReference type="AlphaFoldDB" id="A0A8S1HA91"/>
<evidence type="ECO:0000313" key="1">
    <source>
        <dbReference type="EMBL" id="CAD6193019.1"/>
    </source>
</evidence>
<gene>
    <name evidence="1" type="ORF">CAUJ_LOCUS8938</name>
</gene>
<accession>A0A8S1HA91</accession>
<comment type="caution">
    <text evidence="1">The sequence shown here is derived from an EMBL/GenBank/DDBJ whole genome shotgun (WGS) entry which is preliminary data.</text>
</comment>
<sequence>MARLSWKQIKSKSLKSYLQLQKQCSKLRQTDSLRVKVEVNRLQRLTNEIDSEGLKFQKRFRKQNFGELGRKTRAVAKDYSLTRIRLLQIKAHIIEMEQAFVAVCKASGKQPTPAQKRAKCQLTKGLFRAHSALKKNEDLRDKHAQDVLKALREEDDEMEGTVDFNDIFHDEPDQ</sequence>
<organism evidence="1 2">
    <name type="scientific">Caenorhabditis auriculariae</name>
    <dbReference type="NCBI Taxonomy" id="2777116"/>
    <lineage>
        <taxon>Eukaryota</taxon>
        <taxon>Metazoa</taxon>
        <taxon>Ecdysozoa</taxon>
        <taxon>Nematoda</taxon>
        <taxon>Chromadorea</taxon>
        <taxon>Rhabditida</taxon>
        <taxon>Rhabditina</taxon>
        <taxon>Rhabditomorpha</taxon>
        <taxon>Rhabditoidea</taxon>
        <taxon>Rhabditidae</taxon>
        <taxon>Peloderinae</taxon>
        <taxon>Caenorhabditis</taxon>
    </lineage>
</organism>
<reference evidence="1" key="1">
    <citation type="submission" date="2020-10" db="EMBL/GenBank/DDBJ databases">
        <authorList>
            <person name="Kikuchi T."/>
        </authorList>
    </citation>
    <scope>NUCLEOTIDE SEQUENCE</scope>
    <source>
        <strain evidence="1">NKZ352</strain>
    </source>
</reference>
<dbReference type="Proteomes" id="UP000835052">
    <property type="component" value="Unassembled WGS sequence"/>
</dbReference>
<proteinExistence type="predicted"/>
<keyword evidence="2" id="KW-1185">Reference proteome</keyword>
<dbReference type="EMBL" id="CAJGYM010000032">
    <property type="protein sequence ID" value="CAD6193019.1"/>
    <property type="molecule type" value="Genomic_DNA"/>
</dbReference>
<protein>
    <submittedName>
        <fullName evidence="1">Uncharacterized protein</fullName>
    </submittedName>
</protein>
<evidence type="ECO:0000313" key="2">
    <source>
        <dbReference type="Proteomes" id="UP000835052"/>
    </source>
</evidence>
<name>A0A8S1HA91_9PELO</name>